<dbReference type="AlphaFoldDB" id="A0A8S1V8I2"/>
<protein>
    <submittedName>
        <fullName evidence="1">Uncharacterized protein</fullName>
    </submittedName>
</protein>
<dbReference type="EMBL" id="CAJJDO010000058">
    <property type="protein sequence ID" value="CAD8172793.1"/>
    <property type="molecule type" value="Genomic_DNA"/>
</dbReference>
<accession>A0A8S1V8I2</accession>
<gene>
    <name evidence="1" type="ORF">PPENT_87.1.T0580047</name>
</gene>
<evidence type="ECO:0000313" key="1">
    <source>
        <dbReference type="EMBL" id="CAD8172793.1"/>
    </source>
</evidence>
<evidence type="ECO:0000313" key="2">
    <source>
        <dbReference type="Proteomes" id="UP000689195"/>
    </source>
</evidence>
<name>A0A8S1V8I2_9CILI</name>
<dbReference type="Proteomes" id="UP000689195">
    <property type="component" value="Unassembled WGS sequence"/>
</dbReference>
<comment type="caution">
    <text evidence="1">The sequence shown here is derived from an EMBL/GenBank/DDBJ whole genome shotgun (WGS) entry which is preliminary data.</text>
</comment>
<dbReference type="OrthoDB" id="323110at2759"/>
<proteinExistence type="predicted"/>
<sequence>MQQQHQTLNFQVLEMNINSYIKAILFDFDIIDENKITQILQKRNIKLVITTLKQVELQFIQQPIIFVNGIDDHQTIIQYNSQINLVQGNILYLFHEYKLMIKYIISLQLTKNNASDIHNLDIQTQQLIKETKLVNYFNEHTKKLISSSNSTGPGISNIEIINNLPPPIKIPVFQIKKFQ</sequence>
<keyword evidence="2" id="KW-1185">Reference proteome</keyword>
<organism evidence="1 2">
    <name type="scientific">Paramecium pentaurelia</name>
    <dbReference type="NCBI Taxonomy" id="43138"/>
    <lineage>
        <taxon>Eukaryota</taxon>
        <taxon>Sar</taxon>
        <taxon>Alveolata</taxon>
        <taxon>Ciliophora</taxon>
        <taxon>Intramacronucleata</taxon>
        <taxon>Oligohymenophorea</taxon>
        <taxon>Peniculida</taxon>
        <taxon>Parameciidae</taxon>
        <taxon>Paramecium</taxon>
    </lineage>
</organism>
<reference evidence="1" key="1">
    <citation type="submission" date="2021-01" db="EMBL/GenBank/DDBJ databases">
        <authorList>
            <consortium name="Genoscope - CEA"/>
            <person name="William W."/>
        </authorList>
    </citation>
    <scope>NUCLEOTIDE SEQUENCE</scope>
</reference>